<evidence type="ECO:0000313" key="1">
    <source>
        <dbReference type="EMBL" id="JAD25041.1"/>
    </source>
</evidence>
<sequence>MAWLVGDFCYLIHPSGQGINLGFLGGGFVSGGGHEFGVSPGQAQVRFLSLRFRSGGGISEDVISGECFVRFVMLFLDANGWELEVIPGDGFLVPAAGFIAGGGGFEGPLPTPTGKLPMHPICIKCASTRDPRRWLLRLYKVWASLLLLEGGVVSSTGVPQGSPLLFGRGRRRTEERKMFAVRTSACSLVISLFSRVLLVKWGCR</sequence>
<name>A0A0A8YGS0_ARUDO</name>
<dbReference type="EMBL" id="GBRH01272854">
    <property type="protein sequence ID" value="JAD25041.1"/>
    <property type="molecule type" value="Transcribed_RNA"/>
</dbReference>
<reference evidence="1" key="1">
    <citation type="submission" date="2014-09" db="EMBL/GenBank/DDBJ databases">
        <authorList>
            <person name="Magalhaes I.L.F."/>
            <person name="Oliveira U."/>
            <person name="Santos F.R."/>
            <person name="Vidigal T.H.D.A."/>
            <person name="Brescovit A.D."/>
            <person name="Santos A.J."/>
        </authorList>
    </citation>
    <scope>NUCLEOTIDE SEQUENCE</scope>
    <source>
        <tissue evidence="1">Shoot tissue taken approximately 20 cm above the soil surface</tissue>
    </source>
</reference>
<protein>
    <submittedName>
        <fullName evidence="1">Uncharacterized protein</fullName>
    </submittedName>
</protein>
<organism evidence="1">
    <name type="scientific">Arundo donax</name>
    <name type="common">Giant reed</name>
    <name type="synonym">Donax arundinaceus</name>
    <dbReference type="NCBI Taxonomy" id="35708"/>
    <lineage>
        <taxon>Eukaryota</taxon>
        <taxon>Viridiplantae</taxon>
        <taxon>Streptophyta</taxon>
        <taxon>Embryophyta</taxon>
        <taxon>Tracheophyta</taxon>
        <taxon>Spermatophyta</taxon>
        <taxon>Magnoliopsida</taxon>
        <taxon>Liliopsida</taxon>
        <taxon>Poales</taxon>
        <taxon>Poaceae</taxon>
        <taxon>PACMAD clade</taxon>
        <taxon>Arundinoideae</taxon>
        <taxon>Arundineae</taxon>
        <taxon>Arundo</taxon>
    </lineage>
</organism>
<reference evidence="1" key="2">
    <citation type="journal article" date="2015" name="Data Brief">
        <title>Shoot transcriptome of the giant reed, Arundo donax.</title>
        <authorList>
            <person name="Barrero R.A."/>
            <person name="Guerrero F.D."/>
            <person name="Moolhuijzen P."/>
            <person name="Goolsby J.A."/>
            <person name="Tidwell J."/>
            <person name="Bellgard S.E."/>
            <person name="Bellgard M.I."/>
        </authorList>
    </citation>
    <scope>NUCLEOTIDE SEQUENCE</scope>
    <source>
        <tissue evidence="1">Shoot tissue taken approximately 20 cm above the soil surface</tissue>
    </source>
</reference>
<proteinExistence type="predicted"/>
<accession>A0A0A8YGS0</accession>
<dbReference type="AlphaFoldDB" id="A0A0A8YGS0"/>